<dbReference type="NCBIfam" id="NF005741">
    <property type="entry name" value="PRK07565.1"/>
    <property type="match status" value="1"/>
</dbReference>
<dbReference type="InterPro" id="IPR050074">
    <property type="entry name" value="DHO_dehydrogenase"/>
</dbReference>
<evidence type="ECO:0000256" key="5">
    <source>
        <dbReference type="ARBA" id="ARBA00022975"/>
    </source>
</evidence>
<dbReference type="Proteomes" id="UP000663088">
    <property type="component" value="Chromosome"/>
</dbReference>
<dbReference type="SUPFAM" id="SSF51395">
    <property type="entry name" value="FMN-linked oxidoreductases"/>
    <property type="match status" value="1"/>
</dbReference>
<evidence type="ECO:0000256" key="1">
    <source>
        <dbReference type="ARBA" id="ARBA00001917"/>
    </source>
</evidence>
<evidence type="ECO:0000256" key="4">
    <source>
        <dbReference type="ARBA" id="ARBA00022643"/>
    </source>
</evidence>
<dbReference type="EMBL" id="CP065956">
    <property type="protein sequence ID" value="QSR85908.1"/>
    <property type="molecule type" value="Genomic_DNA"/>
</dbReference>
<evidence type="ECO:0000256" key="3">
    <source>
        <dbReference type="ARBA" id="ARBA00022630"/>
    </source>
</evidence>
<dbReference type="PIRSF" id="PIRSF000164">
    <property type="entry name" value="DHO_oxidase"/>
    <property type="match status" value="1"/>
</dbReference>
<keyword evidence="6" id="KW-0560">Oxidoreductase</keyword>
<evidence type="ECO:0000313" key="9">
    <source>
        <dbReference type="Proteomes" id="UP000663088"/>
    </source>
</evidence>
<sequence>MSISLETTYLGLKLSSPLIPSASPLSKSIDTVKALEEMGAGAVVLYSLFEEDIEKEALHLERSVTMGTESFAEALSYVPEVPGLKMGPDYYLDHLRRLKESVSIPIIASLNAQSPGQWVKYAKLIEEAGADALELNLYSIPTQESLSSTELEQRYLEIVSACRQSVSLPIAVKLSPFFTNFFSFSSRVEKTAVQGLVLFNRFFQPDIDLENMTVEPRITLSTEGELLLRITWIGILYNRVKLDLSATGGVLSSTDVLKALLSGATTVQLCSALLYHGVEYLKTVKNGVVEWLEEKGYRSINEIRGLLSQQNCPDPSSYERAQYVYALSVYPTPSLSGLEKKPKM</sequence>
<feature type="domain" description="Dihydroorotate dehydrogenase catalytic" evidence="7">
    <location>
        <begin position="86"/>
        <end position="290"/>
    </location>
</feature>
<proteinExistence type="predicted"/>
<keyword evidence="4" id="KW-0288">FMN</keyword>
<organism evidence="8 9">
    <name type="scientific">Candidatus Methylacidiphilum infernorum</name>
    <dbReference type="NCBI Taxonomy" id="511746"/>
    <lineage>
        <taxon>Bacteria</taxon>
        <taxon>Pseudomonadati</taxon>
        <taxon>Verrucomicrobiota</taxon>
        <taxon>Methylacidiphilae</taxon>
        <taxon>Methylacidiphilales</taxon>
        <taxon>Methylacidiphilaceae</taxon>
        <taxon>Methylacidiphilum (ex Ratnadevi et al. 2023)</taxon>
    </lineage>
</organism>
<dbReference type="PANTHER" id="PTHR48109">
    <property type="entry name" value="DIHYDROOROTATE DEHYDROGENASE (QUINONE), MITOCHONDRIAL-RELATED"/>
    <property type="match status" value="1"/>
</dbReference>
<accession>A0ABX7PT88</accession>
<keyword evidence="9" id="KW-1185">Reference proteome</keyword>
<dbReference type="Pfam" id="PF01180">
    <property type="entry name" value="DHO_dh"/>
    <property type="match status" value="1"/>
</dbReference>
<gene>
    <name evidence="8" type="ORF">EM20IM_05120</name>
</gene>
<dbReference type="PANTHER" id="PTHR48109:SF3">
    <property type="entry name" value="SLL0744 PROTEIN"/>
    <property type="match status" value="1"/>
</dbReference>
<keyword evidence="5" id="KW-0665">Pyrimidine biosynthesis</keyword>
<dbReference type="Gene3D" id="3.20.20.70">
    <property type="entry name" value="Aldolase class I"/>
    <property type="match status" value="1"/>
</dbReference>
<dbReference type="InterPro" id="IPR013785">
    <property type="entry name" value="Aldolase_TIM"/>
</dbReference>
<evidence type="ECO:0000313" key="8">
    <source>
        <dbReference type="EMBL" id="QSR85908.1"/>
    </source>
</evidence>
<dbReference type="InterPro" id="IPR012135">
    <property type="entry name" value="Dihydroorotate_DH_1_2"/>
</dbReference>
<keyword evidence="3" id="KW-0285">Flavoprotein</keyword>
<comment type="pathway">
    <text evidence="2">Pyrimidine metabolism; UMP biosynthesis via de novo pathway.</text>
</comment>
<protein>
    <submittedName>
        <fullName evidence="8">Dihydroorotate dehydrogenase-like protein</fullName>
    </submittedName>
</protein>
<dbReference type="RefSeq" id="WP_206843404.1">
    <property type="nucleotide sequence ID" value="NZ_CP065956.1"/>
</dbReference>
<reference evidence="8 9" key="1">
    <citation type="submission" date="2020-12" db="EMBL/GenBank/DDBJ databases">
        <authorList>
            <person name="Awala S.I."/>
            <person name="Gwak J.-H."/>
            <person name="Kim S.-J."/>
            <person name="Rhee S.-K."/>
        </authorList>
    </citation>
    <scope>NUCLEOTIDE SEQUENCE [LARGE SCALE GENOMIC DNA]</scope>
    <source>
        <strain evidence="8 9">IT5</strain>
    </source>
</reference>
<dbReference type="InterPro" id="IPR005720">
    <property type="entry name" value="Dihydroorotate_DH_cat"/>
</dbReference>
<evidence type="ECO:0000259" key="7">
    <source>
        <dbReference type="Pfam" id="PF01180"/>
    </source>
</evidence>
<name>A0ABX7PT88_9BACT</name>
<dbReference type="CDD" id="cd04739">
    <property type="entry name" value="DHOD_like"/>
    <property type="match status" value="1"/>
</dbReference>
<evidence type="ECO:0000256" key="2">
    <source>
        <dbReference type="ARBA" id="ARBA00004725"/>
    </source>
</evidence>
<evidence type="ECO:0000256" key="6">
    <source>
        <dbReference type="ARBA" id="ARBA00023002"/>
    </source>
</evidence>
<comment type="cofactor">
    <cofactor evidence="1">
        <name>FMN</name>
        <dbReference type="ChEBI" id="CHEBI:58210"/>
    </cofactor>
</comment>